<evidence type="ECO:0000313" key="2">
    <source>
        <dbReference type="EMBL" id="GAU36174.1"/>
    </source>
</evidence>
<evidence type="ECO:0000313" key="3">
    <source>
        <dbReference type="Proteomes" id="UP000242715"/>
    </source>
</evidence>
<dbReference type="OrthoDB" id="21470at2759"/>
<dbReference type="PANTHER" id="PTHR36886:SF7">
    <property type="entry name" value="EXPRESSED PROTEIN"/>
    <property type="match status" value="1"/>
</dbReference>
<accession>A0A2Z6MU59</accession>
<keyword evidence="3" id="KW-1185">Reference proteome</keyword>
<dbReference type="Proteomes" id="UP000242715">
    <property type="component" value="Unassembled WGS sequence"/>
</dbReference>
<evidence type="ECO:0000256" key="1">
    <source>
        <dbReference type="SAM" id="MobiDB-lite"/>
    </source>
</evidence>
<organism evidence="2 3">
    <name type="scientific">Trifolium subterraneum</name>
    <name type="common">Subterranean clover</name>
    <dbReference type="NCBI Taxonomy" id="3900"/>
    <lineage>
        <taxon>Eukaryota</taxon>
        <taxon>Viridiplantae</taxon>
        <taxon>Streptophyta</taxon>
        <taxon>Embryophyta</taxon>
        <taxon>Tracheophyta</taxon>
        <taxon>Spermatophyta</taxon>
        <taxon>Magnoliopsida</taxon>
        <taxon>eudicotyledons</taxon>
        <taxon>Gunneridae</taxon>
        <taxon>Pentapetalae</taxon>
        <taxon>rosids</taxon>
        <taxon>fabids</taxon>
        <taxon>Fabales</taxon>
        <taxon>Fabaceae</taxon>
        <taxon>Papilionoideae</taxon>
        <taxon>50 kb inversion clade</taxon>
        <taxon>NPAAA clade</taxon>
        <taxon>Hologalegina</taxon>
        <taxon>IRL clade</taxon>
        <taxon>Trifolieae</taxon>
        <taxon>Trifolium</taxon>
    </lineage>
</organism>
<sequence>MRIIRELSCAQNLSLPSISIRGTRHTNRFQAPQPKHFSWESDVNRPQPPLGGRLPPEGHFSTSSLTRPLSLQQQSVHNIQYTSSDVNLARPGGTDTVSRYPPDVPDSNHSTSLPAFGASRASAHYNPYASTFEQPLSSKLSSSFLQQENDKTYGNNYGPSRYSEGDGVGSRQTTSLKPARAVGESNLSLRPKSSHMSLDAKEKHGKVGVVASTSSLNNDEYGETTDAEACVVENESLSNDMDDANMSPGEDEINQIKSPGKRKKSKDSRSMKLFKVSIANFVKDIRCREL</sequence>
<protein>
    <submittedName>
        <fullName evidence="2">Uncharacterized protein</fullName>
    </submittedName>
</protein>
<feature type="region of interest" description="Disordered" evidence="1">
    <location>
        <begin position="31"/>
        <end position="65"/>
    </location>
</feature>
<proteinExistence type="predicted"/>
<reference evidence="3" key="1">
    <citation type="journal article" date="2017" name="Front. Plant Sci.">
        <title>Climate Clever Clovers: New Paradigm to Reduce the Environmental Footprint of Ruminants by Breeding Low Methanogenic Forages Utilizing Haplotype Variation.</title>
        <authorList>
            <person name="Kaur P."/>
            <person name="Appels R."/>
            <person name="Bayer P.E."/>
            <person name="Keeble-Gagnere G."/>
            <person name="Wang J."/>
            <person name="Hirakawa H."/>
            <person name="Shirasawa K."/>
            <person name="Vercoe P."/>
            <person name="Stefanova K."/>
            <person name="Durmic Z."/>
            <person name="Nichols P."/>
            <person name="Revell C."/>
            <person name="Isobe S.N."/>
            <person name="Edwards D."/>
            <person name="Erskine W."/>
        </authorList>
    </citation>
    <scope>NUCLEOTIDE SEQUENCE [LARGE SCALE GENOMIC DNA]</scope>
    <source>
        <strain evidence="3">cv. Daliak</strain>
    </source>
</reference>
<dbReference type="EMBL" id="DF973621">
    <property type="protein sequence ID" value="GAU36174.1"/>
    <property type="molecule type" value="Genomic_DNA"/>
</dbReference>
<feature type="region of interest" description="Disordered" evidence="1">
    <location>
        <begin position="239"/>
        <end position="269"/>
    </location>
</feature>
<dbReference type="InterPro" id="IPR052650">
    <property type="entry name" value="Zinc_finger_CCCH"/>
</dbReference>
<dbReference type="PANTHER" id="PTHR36886">
    <property type="entry name" value="PROTEIN FRIGIDA-ESSENTIAL 1"/>
    <property type="match status" value="1"/>
</dbReference>
<name>A0A2Z6MU59_TRISU</name>
<gene>
    <name evidence="2" type="ORF">TSUD_274520</name>
</gene>
<dbReference type="AlphaFoldDB" id="A0A2Z6MU59"/>
<feature type="region of interest" description="Disordered" evidence="1">
    <location>
        <begin position="149"/>
        <end position="206"/>
    </location>
</feature>